<dbReference type="AlphaFoldDB" id="A0A1P8EHW7"/>
<dbReference type="eggNOG" id="ENOG502ZR92">
    <property type="taxonomic scope" value="Bacteria"/>
</dbReference>
<dbReference type="Pfam" id="PF20567">
    <property type="entry name" value="DUF6776"/>
    <property type="match status" value="1"/>
</dbReference>
<dbReference type="KEGG" id="asol:BEN76_07130"/>
<dbReference type="EMBL" id="CP016896">
    <property type="protein sequence ID" value="APV35805.1"/>
    <property type="molecule type" value="Genomic_DNA"/>
</dbReference>
<keyword evidence="1" id="KW-0812">Transmembrane</keyword>
<organism evidence="2 3">
    <name type="scientific">Acinetobacter soli</name>
    <dbReference type="NCBI Taxonomy" id="487316"/>
    <lineage>
        <taxon>Bacteria</taxon>
        <taxon>Pseudomonadati</taxon>
        <taxon>Pseudomonadota</taxon>
        <taxon>Gammaproteobacteria</taxon>
        <taxon>Moraxellales</taxon>
        <taxon>Moraxellaceae</taxon>
        <taxon>Acinetobacter</taxon>
    </lineage>
</organism>
<dbReference type="RefSeq" id="WP_076032699.1">
    <property type="nucleotide sequence ID" value="NZ_BKPN01000007.1"/>
</dbReference>
<keyword evidence="1" id="KW-0472">Membrane</keyword>
<reference evidence="2 3" key="1">
    <citation type="submission" date="2016-08" db="EMBL/GenBank/DDBJ databases">
        <title>Complete genome sequence of Acinetobacter baylyi strain GFJ2.</title>
        <authorList>
            <person name="Tabata M."/>
            <person name="Kuboki S."/>
            <person name="Gibu N."/>
            <person name="Kinouchi Y."/>
            <person name="Vangnai A."/>
            <person name="Kasai D."/>
            <person name="Fukuda M."/>
        </authorList>
    </citation>
    <scope>NUCLEOTIDE SEQUENCE [LARGE SCALE GENOMIC DNA]</scope>
    <source>
        <strain evidence="2 3">GFJ2</strain>
    </source>
</reference>
<feature type="transmembrane region" description="Helical" evidence="1">
    <location>
        <begin position="25"/>
        <end position="45"/>
    </location>
</feature>
<sequence length="250" mass="27617">MQDTEHVATLSDQRSPKKPFLKTNLPLAIAAVVLIAGSFTLGYTVGNRQGLTVVGYDADAAQLVDVVQKQKTSLDSVNKSLNAAVQERDVAVDNANNLYQALTQAKNDNAQMMNMSAFYREVLRLRGGLPLTIQNIAVKPLPENAYEYQVDLVQVSPGKQRAIGSIELRLIQGTEVLVIPMNDKNFNFYDYERLTGRWTMPNGFTPQFIEVRITDNGAPVVKRFSWQRGKPVESSSAFVGEIPQAEANAN</sequence>
<proteinExistence type="predicted"/>
<evidence type="ECO:0000313" key="3">
    <source>
        <dbReference type="Proteomes" id="UP000185674"/>
    </source>
</evidence>
<accession>A0A1P8EHW7</accession>
<gene>
    <name evidence="2" type="ORF">BEN76_07130</name>
</gene>
<evidence type="ECO:0000313" key="2">
    <source>
        <dbReference type="EMBL" id="APV35805.1"/>
    </source>
</evidence>
<protein>
    <submittedName>
        <fullName evidence="2">Uncharacterized protein</fullName>
    </submittedName>
</protein>
<dbReference type="Proteomes" id="UP000185674">
    <property type="component" value="Chromosome"/>
</dbReference>
<keyword evidence="1" id="KW-1133">Transmembrane helix</keyword>
<dbReference type="STRING" id="487316.BEN76_07130"/>
<dbReference type="InterPro" id="IPR046703">
    <property type="entry name" value="DUF6776"/>
</dbReference>
<name>A0A1P8EHW7_9GAMM</name>
<evidence type="ECO:0000256" key="1">
    <source>
        <dbReference type="SAM" id="Phobius"/>
    </source>
</evidence>